<dbReference type="SUPFAM" id="SSF117070">
    <property type="entry name" value="LEA14-like"/>
    <property type="match status" value="1"/>
</dbReference>
<gene>
    <name evidence="3" type="ORF">HPP92_003274</name>
</gene>
<feature type="transmembrane region" description="Helical" evidence="1">
    <location>
        <begin position="17"/>
        <end position="40"/>
    </location>
</feature>
<dbReference type="Gene3D" id="2.60.40.1820">
    <property type="match status" value="1"/>
</dbReference>
<dbReference type="AlphaFoldDB" id="A0A835RXC2"/>
<dbReference type="InterPro" id="IPR004864">
    <property type="entry name" value="LEA_2"/>
</dbReference>
<dbReference type="PANTHER" id="PTHR31852">
    <property type="entry name" value="LATE EMBRYOGENESIS ABUNDANT (LEA) HYDROXYPROLINE-RICH GLYCOPROTEIN FAMILY"/>
    <property type="match status" value="1"/>
</dbReference>
<keyword evidence="1" id="KW-0812">Transmembrane</keyword>
<proteinExistence type="predicted"/>
<name>A0A835RXC2_VANPL</name>
<reference evidence="3 4" key="1">
    <citation type="journal article" date="2020" name="Nat. Food">
        <title>A phased Vanilla planifolia genome enables genetic improvement of flavour and production.</title>
        <authorList>
            <person name="Hasing T."/>
            <person name="Tang H."/>
            <person name="Brym M."/>
            <person name="Khazi F."/>
            <person name="Huang T."/>
            <person name="Chambers A.H."/>
        </authorList>
    </citation>
    <scope>NUCLEOTIDE SEQUENCE [LARGE SCALE GENOMIC DNA]</scope>
    <source>
        <tissue evidence="3">Leaf</tissue>
    </source>
</reference>
<comment type="caution">
    <text evidence="3">The sequence shown here is derived from an EMBL/GenBank/DDBJ whole genome shotgun (WGS) entry which is preliminary data.</text>
</comment>
<dbReference type="Proteomes" id="UP000636800">
    <property type="component" value="Chromosome 1"/>
</dbReference>
<protein>
    <recommendedName>
        <fullName evidence="2">Late embryogenesis abundant protein LEA-2 subgroup domain-containing protein</fullName>
    </recommendedName>
</protein>
<keyword evidence="1" id="KW-1133">Transmembrane helix</keyword>
<dbReference type="EMBL" id="JADCNL010000001">
    <property type="protein sequence ID" value="KAG0498583.1"/>
    <property type="molecule type" value="Genomic_DNA"/>
</dbReference>
<dbReference type="InterPro" id="IPR055301">
    <property type="entry name" value="Lea14-like_2"/>
</dbReference>
<evidence type="ECO:0000313" key="3">
    <source>
        <dbReference type="EMBL" id="KAG0498583.1"/>
    </source>
</evidence>
<dbReference type="OrthoDB" id="40134at2759"/>
<evidence type="ECO:0000256" key="1">
    <source>
        <dbReference type="SAM" id="Phobius"/>
    </source>
</evidence>
<keyword evidence="1" id="KW-0472">Membrane</keyword>
<dbReference type="Pfam" id="PF03168">
    <property type="entry name" value="LEA_2"/>
    <property type="match status" value="1"/>
</dbReference>
<sequence length="198" mass="21422">MDIIGGKYSFIRRRRRCILISVAVLLSLVLLFVILGVTVFRVRQATTTVNSVKLGGFHAGFNIPNLGVDINVTLDLDITTHNPNHASFRYGDGSAALFYRGAQIGEAAIPPGKIEAVSSNRMNVSVTIFAGRLIGNSAVYSDVISGTVTFQTSTRLPGRVSVIGIFKHHVVTYSSCDVTVKVSSRSVENTSCRYKAKL</sequence>
<feature type="domain" description="Late embryogenesis abundant protein LEA-2 subgroup" evidence="2">
    <location>
        <begin position="79"/>
        <end position="172"/>
    </location>
</feature>
<evidence type="ECO:0000313" key="4">
    <source>
        <dbReference type="Proteomes" id="UP000636800"/>
    </source>
</evidence>
<keyword evidence="4" id="KW-1185">Reference proteome</keyword>
<evidence type="ECO:0000259" key="2">
    <source>
        <dbReference type="Pfam" id="PF03168"/>
    </source>
</evidence>
<organism evidence="3 4">
    <name type="scientific">Vanilla planifolia</name>
    <name type="common">Vanilla</name>
    <dbReference type="NCBI Taxonomy" id="51239"/>
    <lineage>
        <taxon>Eukaryota</taxon>
        <taxon>Viridiplantae</taxon>
        <taxon>Streptophyta</taxon>
        <taxon>Embryophyta</taxon>
        <taxon>Tracheophyta</taxon>
        <taxon>Spermatophyta</taxon>
        <taxon>Magnoliopsida</taxon>
        <taxon>Liliopsida</taxon>
        <taxon>Asparagales</taxon>
        <taxon>Orchidaceae</taxon>
        <taxon>Vanilloideae</taxon>
        <taxon>Vanilleae</taxon>
        <taxon>Vanilla</taxon>
    </lineage>
</organism>
<accession>A0A835RXC2</accession>